<protein>
    <recommendedName>
        <fullName evidence="1">SseB protein N-terminal domain-containing protein</fullName>
    </recommendedName>
</protein>
<feature type="domain" description="SseB protein N-terminal" evidence="1">
    <location>
        <begin position="75"/>
        <end position="164"/>
    </location>
</feature>
<evidence type="ECO:0000259" key="1">
    <source>
        <dbReference type="Pfam" id="PF07179"/>
    </source>
</evidence>
<sequence length="194" mass="20462">MKGQTQVPEEIRQRARQVPGTWIYAIDPRFDADGAVPPYAIAGAWEVDEHGAVVGFQGNPHFRPPAEPTDPVDLAMQTAATGRGSGADLFDTLIVSTVYLPVGLDGELVAYQDANGEYVAVFTDPRQATATVAQLLPVEFADLVRQLPPNTALWLNPNTDVSLVASSSDLLAAMEARADPAADGDVPAIPGKGA</sequence>
<proteinExistence type="predicted"/>
<accession>A0ABQ4IJN2</accession>
<reference evidence="2 3" key="1">
    <citation type="submission" date="2021-01" db="EMBL/GenBank/DDBJ databases">
        <title>Whole genome shotgun sequence of Verrucosispora gifhornensis NBRC 16317.</title>
        <authorList>
            <person name="Komaki H."/>
            <person name="Tamura T."/>
        </authorList>
    </citation>
    <scope>NUCLEOTIDE SEQUENCE [LARGE SCALE GENOMIC DNA]</scope>
    <source>
        <strain evidence="2 3">NBRC 16317</strain>
    </source>
</reference>
<dbReference type="InterPro" id="IPR047659">
    <property type="entry name" value="T7SS_assoc"/>
</dbReference>
<evidence type="ECO:0000313" key="3">
    <source>
        <dbReference type="Proteomes" id="UP000647860"/>
    </source>
</evidence>
<name>A0ABQ4IJN2_9ACTN</name>
<dbReference type="EMBL" id="BOPA01000036">
    <property type="protein sequence ID" value="GIJ18113.1"/>
    <property type="molecule type" value="Genomic_DNA"/>
</dbReference>
<organism evidence="2 3">
    <name type="scientific">Micromonospora gifhornensis</name>
    <dbReference type="NCBI Taxonomy" id="84594"/>
    <lineage>
        <taxon>Bacteria</taxon>
        <taxon>Bacillati</taxon>
        <taxon>Actinomycetota</taxon>
        <taxon>Actinomycetes</taxon>
        <taxon>Micromonosporales</taxon>
        <taxon>Micromonosporaceae</taxon>
        <taxon>Micromonospora</taxon>
    </lineage>
</organism>
<keyword evidence="3" id="KW-1185">Reference proteome</keyword>
<dbReference type="InterPro" id="IPR009839">
    <property type="entry name" value="SseB_N"/>
</dbReference>
<dbReference type="NCBIfam" id="NF033532">
    <property type="entry name" value="lone7para_assoc"/>
    <property type="match status" value="1"/>
</dbReference>
<gene>
    <name evidence="2" type="ORF">Vgi01_47970</name>
</gene>
<evidence type="ECO:0000313" key="2">
    <source>
        <dbReference type="EMBL" id="GIJ18113.1"/>
    </source>
</evidence>
<dbReference type="Pfam" id="PF07179">
    <property type="entry name" value="SseB"/>
    <property type="match status" value="1"/>
</dbReference>
<dbReference type="Proteomes" id="UP000647860">
    <property type="component" value="Unassembled WGS sequence"/>
</dbReference>
<comment type="caution">
    <text evidence="2">The sequence shown here is derived from an EMBL/GenBank/DDBJ whole genome shotgun (WGS) entry which is preliminary data.</text>
</comment>
<dbReference type="RefSeq" id="WP_204292497.1">
    <property type="nucleotide sequence ID" value="NZ_BAAAGZ010000028.1"/>
</dbReference>